<dbReference type="Gene3D" id="3.40.50.1980">
    <property type="entry name" value="Nitrogenase molybdenum iron protein domain"/>
    <property type="match status" value="1"/>
</dbReference>
<sequence length="129" mass="13753">MHRRHRGTVVAALLTGVLLIAAGCSATARTEPAASAPASTGAAFPVTVEHQFGSTTIPSEPQRVVSVGLTEQDTLLQLGIVPIATTDWYGDQPYAVWPWARPLLGDAEPTVLTTDDGFQFEKIAELNRI</sequence>
<evidence type="ECO:0000313" key="5">
    <source>
        <dbReference type="Proteomes" id="UP001501490"/>
    </source>
</evidence>
<comment type="caution">
    <text evidence="4">The sequence shown here is derived from an EMBL/GenBank/DDBJ whole genome shotgun (WGS) entry which is preliminary data.</text>
</comment>
<evidence type="ECO:0000256" key="2">
    <source>
        <dbReference type="ARBA" id="ARBA00022729"/>
    </source>
</evidence>
<organism evidence="4 5">
    <name type="scientific">Microlunatus ginsengisoli</name>
    <dbReference type="NCBI Taxonomy" id="363863"/>
    <lineage>
        <taxon>Bacteria</taxon>
        <taxon>Bacillati</taxon>
        <taxon>Actinomycetota</taxon>
        <taxon>Actinomycetes</taxon>
        <taxon>Propionibacteriales</taxon>
        <taxon>Propionibacteriaceae</taxon>
        <taxon>Microlunatus</taxon>
    </lineage>
</organism>
<dbReference type="RefSeq" id="WP_344803206.1">
    <property type="nucleotide sequence ID" value="NZ_BAABAB010000010.1"/>
</dbReference>
<keyword evidence="5" id="KW-1185">Reference proteome</keyword>
<feature type="signal peptide" evidence="3">
    <location>
        <begin position="1"/>
        <end position="28"/>
    </location>
</feature>
<evidence type="ECO:0000256" key="1">
    <source>
        <dbReference type="ARBA" id="ARBA00022448"/>
    </source>
</evidence>
<dbReference type="PANTHER" id="PTHR30532">
    <property type="entry name" value="IRON III DICITRATE-BINDING PERIPLASMIC PROTEIN"/>
    <property type="match status" value="1"/>
</dbReference>
<dbReference type="EMBL" id="BAABAB010000010">
    <property type="protein sequence ID" value="GAA3615009.1"/>
    <property type="molecule type" value="Genomic_DNA"/>
</dbReference>
<evidence type="ECO:0000256" key="3">
    <source>
        <dbReference type="SAM" id="SignalP"/>
    </source>
</evidence>
<feature type="chain" id="PRO_5047359732" description="ABC transporter substrate-binding protein" evidence="3">
    <location>
        <begin position="29"/>
        <end position="129"/>
    </location>
</feature>
<protein>
    <recommendedName>
        <fullName evidence="6">ABC transporter substrate-binding protein</fullName>
    </recommendedName>
</protein>
<gene>
    <name evidence="4" type="ORF">GCM10022236_16180</name>
</gene>
<proteinExistence type="predicted"/>
<dbReference type="SUPFAM" id="SSF53807">
    <property type="entry name" value="Helical backbone' metal receptor"/>
    <property type="match status" value="1"/>
</dbReference>
<evidence type="ECO:0008006" key="6">
    <source>
        <dbReference type="Google" id="ProtNLM"/>
    </source>
</evidence>
<dbReference type="InterPro" id="IPR051313">
    <property type="entry name" value="Bact_iron-sidero_bind"/>
</dbReference>
<keyword evidence="1" id="KW-0813">Transport</keyword>
<reference evidence="5" key="1">
    <citation type="journal article" date="2019" name="Int. J. Syst. Evol. Microbiol.">
        <title>The Global Catalogue of Microorganisms (GCM) 10K type strain sequencing project: providing services to taxonomists for standard genome sequencing and annotation.</title>
        <authorList>
            <consortium name="The Broad Institute Genomics Platform"/>
            <consortium name="The Broad Institute Genome Sequencing Center for Infectious Disease"/>
            <person name="Wu L."/>
            <person name="Ma J."/>
        </authorList>
    </citation>
    <scope>NUCLEOTIDE SEQUENCE [LARGE SCALE GENOMIC DNA]</scope>
    <source>
        <strain evidence="5">JCM 16929</strain>
    </source>
</reference>
<accession>A0ABP6ZNL2</accession>
<dbReference type="PANTHER" id="PTHR30532:SF24">
    <property type="entry name" value="FERRIC ENTEROBACTIN-BINDING PERIPLASMIC PROTEIN FEPB"/>
    <property type="match status" value="1"/>
</dbReference>
<keyword evidence="2 3" id="KW-0732">Signal</keyword>
<evidence type="ECO:0000313" key="4">
    <source>
        <dbReference type="EMBL" id="GAA3615009.1"/>
    </source>
</evidence>
<dbReference type="Proteomes" id="UP001501490">
    <property type="component" value="Unassembled WGS sequence"/>
</dbReference>
<name>A0ABP6ZNL2_9ACTN</name>
<dbReference type="PROSITE" id="PS51257">
    <property type="entry name" value="PROKAR_LIPOPROTEIN"/>
    <property type="match status" value="1"/>
</dbReference>